<sequence>MCALRDKTTNFYQDLTWFTLQWRHTMRPITWRFQHASIPYRWSIPRALTVQAARKYHKITSPDDASKFLTALGIADTTHETQKPPQGHRWDVPNVRPFIPSMVQDSMT</sequence>
<dbReference type="AlphaFoldDB" id="A0AAD1VPF9"/>
<proteinExistence type="predicted"/>
<evidence type="ECO:0000313" key="2">
    <source>
        <dbReference type="Proteomes" id="UP001295444"/>
    </source>
</evidence>
<accession>A0AAD1VPF9</accession>
<name>A0AAD1VPF9_PELCU</name>
<organism evidence="1 2">
    <name type="scientific">Pelobates cultripes</name>
    <name type="common">Western spadefoot toad</name>
    <dbReference type="NCBI Taxonomy" id="61616"/>
    <lineage>
        <taxon>Eukaryota</taxon>
        <taxon>Metazoa</taxon>
        <taxon>Chordata</taxon>
        <taxon>Craniata</taxon>
        <taxon>Vertebrata</taxon>
        <taxon>Euteleostomi</taxon>
        <taxon>Amphibia</taxon>
        <taxon>Batrachia</taxon>
        <taxon>Anura</taxon>
        <taxon>Pelobatoidea</taxon>
        <taxon>Pelobatidae</taxon>
        <taxon>Pelobates</taxon>
    </lineage>
</organism>
<dbReference type="Proteomes" id="UP001295444">
    <property type="component" value="Chromosome 02"/>
</dbReference>
<dbReference type="EMBL" id="OW240913">
    <property type="protein sequence ID" value="CAH2247081.1"/>
    <property type="molecule type" value="Genomic_DNA"/>
</dbReference>
<dbReference type="InterPro" id="IPR042566">
    <property type="entry name" value="L1_C"/>
</dbReference>
<reference evidence="1" key="1">
    <citation type="submission" date="2022-03" db="EMBL/GenBank/DDBJ databases">
        <authorList>
            <person name="Alioto T."/>
            <person name="Alioto T."/>
            <person name="Gomez Garrido J."/>
        </authorList>
    </citation>
    <scope>NUCLEOTIDE SEQUENCE</scope>
</reference>
<dbReference type="Gene3D" id="3.30.250.20">
    <property type="entry name" value="L1 transposable element, C-terminal domain"/>
    <property type="match status" value="1"/>
</dbReference>
<keyword evidence="2" id="KW-1185">Reference proteome</keyword>
<gene>
    <name evidence="1" type="ORF">PECUL_23A047317</name>
</gene>
<evidence type="ECO:0000313" key="1">
    <source>
        <dbReference type="EMBL" id="CAH2247081.1"/>
    </source>
</evidence>
<protein>
    <submittedName>
        <fullName evidence="1">Uncharacterized protein</fullName>
    </submittedName>
</protein>